<protein>
    <submittedName>
        <fullName evidence="1">Uncharacterized protein</fullName>
    </submittedName>
</protein>
<organism evidence="1 2">
    <name type="scientific">Achlya hypogyna</name>
    <name type="common">Oomycete</name>
    <name type="synonym">Protoachlya hypogyna</name>
    <dbReference type="NCBI Taxonomy" id="1202772"/>
    <lineage>
        <taxon>Eukaryota</taxon>
        <taxon>Sar</taxon>
        <taxon>Stramenopiles</taxon>
        <taxon>Oomycota</taxon>
        <taxon>Saprolegniomycetes</taxon>
        <taxon>Saprolegniales</taxon>
        <taxon>Achlyaceae</taxon>
        <taxon>Achlya</taxon>
    </lineage>
</organism>
<dbReference type="EMBL" id="JNBR01001406">
    <property type="protein sequence ID" value="OQR88149.1"/>
    <property type="molecule type" value="Genomic_DNA"/>
</dbReference>
<dbReference type="OrthoDB" id="67908at2759"/>
<gene>
    <name evidence="1" type="ORF">ACHHYP_07302</name>
</gene>
<dbReference type="Proteomes" id="UP000243579">
    <property type="component" value="Unassembled WGS sequence"/>
</dbReference>
<keyword evidence="2" id="KW-1185">Reference proteome</keyword>
<reference evidence="1 2" key="1">
    <citation type="journal article" date="2014" name="Genome Biol. Evol.">
        <title>The secreted proteins of Achlya hypogyna and Thraustotheca clavata identify the ancestral oomycete secretome and reveal gene acquisitions by horizontal gene transfer.</title>
        <authorList>
            <person name="Misner I."/>
            <person name="Blouin N."/>
            <person name="Leonard G."/>
            <person name="Richards T.A."/>
            <person name="Lane C.E."/>
        </authorList>
    </citation>
    <scope>NUCLEOTIDE SEQUENCE [LARGE SCALE GENOMIC DNA]</scope>
    <source>
        <strain evidence="1 2">ATCC 48635</strain>
    </source>
</reference>
<sequence length="342" mass="38441">MFWHQDKLLLDEAIMNSIFETPVRPHHGARQRHELAFLRREAAALASHLDVLGSMKMVELEHCAFSWEKIARGQKLALDKALLENTKLKRTLVEHADFASALQQVLAKRPCTEVAPTIDWSDWKLRHLPIDPARRAAAFHGMMDDAYANLETLLVRTKILEAPPGEHTITVAPALDSVRITMSSVAEVNKNYRACSDSIWSFFCGSRSEALPHVRKKVVERFGDDGVYLHITAILANDAPCTHLMFAVKRHSEIDRDIFVLKTFLEDEAHAPPPAVLIGNHTSSIVVQTVGHHRSCRRFCAEGLFPVALPPSSPLHQCDQTAMQTLEKLMTLIFSALERTLQ</sequence>
<evidence type="ECO:0000313" key="1">
    <source>
        <dbReference type="EMBL" id="OQR88149.1"/>
    </source>
</evidence>
<name>A0A1V9YQU1_ACHHY</name>
<accession>A0A1V9YQU1</accession>
<dbReference type="AlphaFoldDB" id="A0A1V9YQU1"/>
<comment type="caution">
    <text evidence="1">The sequence shown here is derived from an EMBL/GenBank/DDBJ whole genome shotgun (WGS) entry which is preliminary data.</text>
</comment>
<proteinExistence type="predicted"/>
<evidence type="ECO:0000313" key="2">
    <source>
        <dbReference type="Proteomes" id="UP000243579"/>
    </source>
</evidence>